<organism evidence="2">
    <name type="scientific">Anguilla anguilla</name>
    <name type="common">European freshwater eel</name>
    <name type="synonym">Muraena anguilla</name>
    <dbReference type="NCBI Taxonomy" id="7936"/>
    <lineage>
        <taxon>Eukaryota</taxon>
        <taxon>Metazoa</taxon>
        <taxon>Chordata</taxon>
        <taxon>Craniata</taxon>
        <taxon>Vertebrata</taxon>
        <taxon>Euteleostomi</taxon>
        <taxon>Actinopterygii</taxon>
        <taxon>Neopterygii</taxon>
        <taxon>Teleostei</taxon>
        <taxon>Anguilliformes</taxon>
        <taxon>Anguillidae</taxon>
        <taxon>Anguilla</taxon>
    </lineage>
</organism>
<keyword evidence="1" id="KW-0812">Transmembrane</keyword>
<feature type="transmembrane region" description="Helical" evidence="1">
    <location>
        <begin position="12"/>
        <end position="31"/>
    </location>
</feature>
<accession>A0A0E9QX37</accession>
<sequence length="76" mass="9203">MDWMMATFFRKWSLFTFAFFVRVVLVVFGVYQDKTMIVKYTDIDYHVLQMLHNSSQREHLRIAEPPTATLHYWHGC</sequence>
<evidence type="ECO:0000256" key="1">
    <source>
        <dbReference type="SAM" id="Phobius"/>
    </source>
</evidence>
<protein>
    <submittedName>
        <fullName evidence="2">Uncharacterized protein</fullName>
    </submittedName>
</protein>
<keyword evidence="1" id="KW-1133">Transmembrane helix</keyword>
<dbReference type="AlphaFoldDB" id="A0A0E9QX37"/>
<reference evidence="2" key="1">
    <citation type="submission" date="2014-11" db="EMBL/GenBank/DDBJ databases">
        <authorList>
            <person name="Amaro Gonzalez C."/>
        </authorList>
    </citation>
    <scope>NUCLEOTIDE SEQUENCE</scope>
</reference>
<dbReference type="EMBL" id="GBXM01087894">
    <property type="protein sequence ID" value="JAH20683.1"/>
    <property type="molecule type" value="Transcribed_RNA"/>
</dbReference>
<name>A0A0E9QX37_ANGAN</name>
<proteinExistence type="predicted"/>
<reference evidence="2" key="2">
    <citation type="journal article" date="2015" name="Fish Shellfish Immunol.">
        <title>Early steps in the European eel (Anguilla anguilla)-Vibrio vulnificus interaction in the gills: Role of the RtxA13 toxin.</title>
        <authorList>
            <person name="Callol A."/>
            <person name="Pajuelo D."/>
            <person name="Ebbesson L."/>
            <person name="Teles M."/>
            <person name="MacKenzie S."/>
            <person name="Amaro C."/>
        </authorList>
    </citation>
    <scope>NUCLEOTIDE SEQUENCE</scope>
</reference>
<keyword evidence="1" id="KW-0472">Membrane</keyword>
<evidence type="ECO:0000313" key="2">
    <source>
        <dbReference type="EMBL" id="JAH20683.1"/>
    </source>
</evidence>